<dbReference type="EMBL" id="VFPT01000001">
    <property type="protein sequence ID" value="TQM94454.1"/>
    <property type="molecule type" value="Genomic_DNA"/>
</dbReference>
<evidence type="ECO:0000313" key="7">
    <source>
        <dbReference type="EMBL" id="TQM94454.1"/>
    </source>
</evidence>
<keyword evidence="5" id="KW-0732">Signal</keyword>
<keyword evidence="3 4" id="KW-0408">Iron</keyword>
<dbReference type="GO" id="GO:0020037">
    <property type="term" value="F:heme binding"/>
    <property type="evidence" value="ECO:0007669"/>
    <property type="project" value="InterPro"/>
</dbReference>
<evidence type="ECO:0000259" key="6">
    <source>
        <dbReference type="PROSITE" id="PS51007"/>
    </source>
</evidence>
<dbReference type="AlphaFoldDB" id="A0A543KHB0"/>
<keyword evidence="2 4" id="KW-0479">Metal-binding</keyword>
<organism evidence="7 8">
    <name type="scientific">Roseinatronobacter monicus</name>
    <dbReference type="NCBI Taxonomy" id="393481"/>
    <lineage>
        <taxon>Bacteria</taxon>
        <taxon>Pseudomonadati</taxon>
        <taxon>Pseudomonadota</taxon>
        <taxon>Alphaproteobacteria</taxon>
        <taxon>Rhodobacterales</taxon>
        <taxon>Paracoccaceae</taxon>
        <taxon>Roseinatronobacter</taxon>
    </lineage>
</organism>
<protein>
    <submittedName>
        <fullName evidence="7">Cytochrome c</fullName>
    </submittedName>
</protein>
<dbReference type="GO" id="GO:0046872">
    <property type="term" value="F:metal ion binding"/>
    <property type="evidence" value="ECO:0007669"/>
    <property type="project" value="UniProtKB-KW"/>
</dbReference>
<keyword evidence="1 4" id="KW-0349">Heme</keyword>
<dbReference type="GO" id="GO:0009055">
    <property type="term" value="F:electron transfer activity"/>
    <property type="evidence" value="ECO:0007669"/>
    <property type="project" value="InterPro"/>
</dbReference>
<dbReference type="InterPro" id="IPR036909">
    <property type="entry name" value="Cyt_c-like_dom_sf"/>
</dbReference>
<evidence type="ECO:0000256" key="1">
    <source>
        <dbReference type="ARBA" id="ARBA00022617"/>
    </source>
</evidence>
<evidence type="ECO:0000256" key="4">
    <source>
        <dbReference type="PROSITE-ProRule" id="PRU00433"/>
    </source>
</evidence>
<comment type="caution">
    <text evidence="7">The sequence shown here is derived from an EMBL/GenBank/DDBJ whole genome shotgun (WGS) entry which is preliminary data.</text>
</comment>
<keyword evidence="8" id="KW-1185">Reference proteome</keyword>
<dbReference type="InterPro" id="IPR009056">
    <property type="entry name" value="Cyt_c-like_dom"/>
</dbReference>
<evidence type="ECO:0000313" key="8">
    <source>
        <dbReference type="Proteomes" id="UP000320582"/>
    </source>
</evidence>
<feature type="signal peptide" evidence="5">
    <location>
        <begin position="1"/>
        <end position="21"/>
    </location>
</feature>
<evidence type="ECO:0000256" key="5">
    <source>
        <dbReference type="SAM" id="SignalP"/>
    </source>
</evidence>
<accession>A0A543KHB0</accession>
<reference evidence="7 8" key="1">
    <citation type="submission" date="2019-06" db="EMBL/GenBank/DDBJ databases">
        <title>Genomic Encyclopedia of Archaeal and Bacterial Type Strains, Phase II (KMG-II): from individual species to whole genera.</title>
        <authorList>
            <person name="Goeker M."/>
        </authorList>
    </citation>
    <scope>NUCLEOTIDE SEQUENCE [LARGE SCALE GENOMIC DNA]</scope>
    <source>
        <strain evidence="7 8">DSM 18423</strain>
    </source>
</reference>
<gene>
    <name evidence="7" type="ORF">BD293_3133</name>
</gene>
<dbReference type="RefSeq" id="WP_142083139.1">
    <property type="nucleotide sequence ID" value="NZ_VFPT01000001.1"/>
</dbReference>
<evidence type="ECO:0000256" key="2">
    <source>
        <dbReference type="ARBA" id="ARBA00022723"/>
    </source>
</evidence>
<evidence type="ECO:0000256" key="3">
    <source>
        <dbReference type="ARBA" id="ARBA00023004"/>
    </source>
</evidence>
<dbReference type="SUPFAM" id="SSF46626">
    <property type="entry name" value="Cytochrome c"/>
    <property type="match status" value="1"/>
</dbReference>
<dbReference type="Proteomes" id="UP000320582">
    <property type="component" value="Unassembled WGS sequence"/>
</dbReference>
<dbReference type="OrthoDB" id="9805828at2"/>
<feature type="domain" description="Cytochrome c" evidence="6">
    <location>
        <begin position="25"/>
        <end position="141"/>
    </location>
</feature>
<proteinExistence type="predicted"/>
<dbReference type="PROSITE" id="PS51007">
    <property type="entry name" value="CYTC"/>
    <property type="match status" value="1"/>
</dbReference>
<feature type="chain" id="PRO_5022077571" evidence="5">
    <location>
        <begin position="22"/>
        <end position="142"/>
    </location>
</feature>
<dbReference type="Gene3D" id="1.10.760.10">
    <property type="entry name" value="Cytochrome c-like domain"/>
    <property type="match status" value="1"/>
</dbReference>
<name>A0A543KHB0_9RHOB</name>
<sequence length="142" mass="15315">MSKLKSFVIAAFLTAPLAAQAEPTGDADAGESNFRQCASCHGVVDPDGTVIHRLAPTGPNLWGVVGRQAGAYEDYARFSSAIVAAGEEHDVVWDEESFVAYVNDPSGYLREVTGDSRARSNMNHRLRGSAEDIYAYLAQFSE</sequence>